<comment type="caution">
    <text evidence="2">The sequence shown here is derived from an EMBL/GenBank/DDBJ whole genome shotgun (WGS) entry which is preliminary data.</text>
</comment>
<dbReference type="AlphaFoldDB" id="A0A551YKJ3"/>
<dbReference type="Pfam" id="PF07589">
    <property type="entry name" value="PEP-CTERM"/>
    <property type="match status" value="1"/>
</dbReference>
<sequence>MLNCFSLLPAPCSPAILTSNLDSQQLITPSNPSPEPGTIVPLLGLGLGALASRGKKQG</sequence>
<name>A0A551YKJ3_MICAE</name>
<reference evidence="2 3" key="1">
    <citation type="submission" date="2019-01" db="EMBL/GenBank/DDBJ databases">
        <title>Coherence of Microcystis species and biogeography revealed through population genomics.</title>
        <authorList>
            <person name="Perez-Carrascal O.M."/>
            <person name="Terrat Y."/>
            <person name="Giani A."/>
            <person name="Fortin N."/>
            <person name="Tromas N."/>
            <person name="Shapiro B.J."/>
        </authorList>
    </citation>
    <scope>NUCLEOTIDE SEQUENCE [LARGE SCALE GENOMIC DNA]</scope>
    <source>
        <strain evidence="2">Ma_QC_C_20070703_M131</strain>
    </source>
</reference>
<protein>
    <submittedName>
        <fullName evidence="2">PEP-CTERM sorting domain-containing protein</fullName>
    </submittedName>
</protein>
<dbReference type="InterPro" id="IPR013424">
    <property type="entry name" value="Ice-binding_C"/>
</dbReference>
<evidence type="ECO:0000313" key="2">
    <source>
        <dbReference type="EMBL" id="TRT61487.1"/>
    </source>
</evidence>
<dbReference type="EMBL" id="SFCA01000030">
    <property type="protein sequence ID" value="TRT61487.1"/>
    <property type="molecule type" value="Genomic_DNA"/>
</dbReference>
<evidence type="ECO:0000313" key="3">
    <source>
        <dbReference type="Proteomes" id="UP000316443"/>
    </source>
</evidence>
<evidence type="ECO:0000259" key="1">
    <source>
        <dbReference type="Pfam" id="PF07589"/>
    </source>
</evidence>
<dbReference type="Proteomes" id="UP000316443">
    <property type="component" value="Unassembled WGS sequence"/>
</dbReference>
<feature type="domain" description="Ice-binding protein C-terminal" evidence="1">
    <location>
        <begin position="34"/>
        <end position="55"/>
    </location>
</feature>
<proteinExistence type="predicted"/>
<accession>A0A551YKJ3</accession>
<organism evidence="2 3">
    <name type="scientific">Microcystis aeruginosa Ma_QC_C_20070703_M131</name>
    <dbReference type="NCBI Taxonomy" id="2486263"/>
    <lineage>
        <taxon>Bacteria</taxon>
        <taxon>Bacillati</taxon>
        <taxon>Cyanobacteriota</taxon>
        <taxon>Cyanophyceae</taxon>
        <taxon>Oscillatoriophycideae</taxon>
        <taxon>Chroococcales</taxon>
        <taxon>Microcystaceae</taxon>
        <taxon>Microcystis</taxon>
    </lineage>
</organism>
<dbReference type="NCBIfam" id="TIGR02595">
    <property type="entry name" value="PEP_CTERM"/>
    <property type="match status" value="1"/>
</dbReference>
<gene>
    <name evidence="2" type="ORF">EWV85_02925</name>
</gene>